<comment type="function">
    <text evidence="10">Catalyzes the reduction of fatty acyl-CoA to fatty alcohols.</text>
</comment>
<keyword evidence="14" id="KW-1185">Reference proteome</keyword>
<keyword evidence="5 10" id="KW-0521">NADP</keyword>
<evidence type="ECO:0000256" key="3">
    <source>
        <dbReference type="ARBA" id="ARBA00022516"/>
    </source>
</evidence>
<keyword evidence="4" id="KW-0812">Transmembrane</keyword>
<keyword evidence="7 10" id="KW-0443">Lipid metabolism</keyword>
<keyword evidence="8" id="KW-0472">Membrane</keyword>
<dbReference type="PANTHER" id="PTHR11011:SF107">
    <property type="entry name" value="FATTY ACYL-COA REDUCTASE"/>
    <property type="match status" value="1"/>
</dbReference>
<comment type="similarity">
    <text evidence="2 10">Belongs to the fatty acyl-CoA reductase family.</text>
</comment>
<dbReference type="FunFam" id="3.40.50.720:FF:000143">
    <property type="entry name" value="Fatty acyl-CoA reductase"/>
    <property type="match status" value="1"/>
</dbReference>
<dbReference type="InterPro" id="IPR026055">
    <property type="entry name" value="FAR"/>
</dbReference>
<comment type="catalytic activity">
    <reaction evidence="9 10">
        <text>a long-chain fatty acyl-CoA + 2 NADPH + 2 H(+) = a long-chain primary fatty alcohol + 2 NADP(+) + CoA</text>
        <dbReference type="Rhea" id="RHEA:52716"/>
        <dbReference type="ChEBI" id="CHEBI:15378"/>
        <dbReference type="ChEBI" id="CHEBI:57287"/>
        <dbReference type="ChEBI" id="CHEBI:57783"/>
        <dbReference type="ChEBI" id="CHEBI:58349"/>
        <dbReference type="ChEBI" id="CHEBI:77396"/>
        <dbReference type="ChEBI" id="CHEBI:83139"/>
        <dbReference type="EC" id="1.2.1.84"/>
    </reaction>
</comment>
<dbReference type="Pfam" id="PF07993">
    <property type="entry name" value="NAD_binding_4"/>
    <property type="match status" value="1"/>
</dbReference>
<dbReference type="Gene3D" id="3.40.50.720">
    <property type="entry name" value="NAD(P)-binding Rossmann-like Domain"/>
    <property type="match status" value="1"/>
</dbReference>
<evidence type="ECO:0000256" key="4">
    <source>
        <dbReference type="ARBA" id="ARBA00022692"/>
    </source>
</evidence>
<dbReference type="GO" id="GO:0035336">
    <property type="term" value="P:long-chain fatty-acyl-CoA metabolic process"/>
    <property type="evidence" value="ECO:0007669"/>
    <property type="project" value="TreeGrafter"/>
</dbReference>
<dbReference type="SUPFAM" id="SSF51735">
    <property type="entry name" value="NAD(P)-binding Rossmann-fold domains"/>
    <property type="match status" value="1"/>
</dbReference>
<protein>
    <recommendedName>
        <fullName evidence="10">Fatty acyl-CoA reductase</fullName>
        <ecNumber evidence="10">1.2.1.84</ecNumber>
    </recommendedName>
</protein>
<sequence length="527" mass="60027">MSFSNLQIASHRKFNSTEMVTSRGFIETSSSEICPTLYINSVLEFYNGANVLITGATGFVGKALLEKLLRTCGTIGKVFLLIRPKRGLSVENRLKELLKNPIFDKIREKNPDCLEKVVAVPGDVGQDNLGLTEGDYKYLCQRIGVVFHSAATVRFNEDLRDAVLLNTLGTKRVAEFCKNIQNLKSFVHVSTAYSNADRSDVEEVVYTPAIDPQSIINCMETLPPEVIKLIADKLMGRHPNSYTLTKALAECIVLEYSSILPTAIVRPSIVTASWKEPFPGWVDNISGITGILMECARGTIKSIVCNEELMMDLIPVDIVVNTLVTAAWHTAAYRTNEIRVYNCTSSQINGISWKNFGRLTQKYAVQYPSKYISWYPGFTYRTNRLMHWICHTFLHYTPACIFDAFLYCTHHKPIMLKICRKIARAAKNGEFFALNEWHFHTDTTKDLVRAVKRTEDGENFRIDLSEDGGFVWDPYVKTYLLGIRKYILKDDLSSLGRAKIKLRRLYWINKLVQFITLYGFVKLLLWR</sequence>
<name>A0A5N4A178_PHOPY</name>
<dbReference type="InterPro" id="IPR013120">
    <property type="entry name" value="FAR_NAD-bd"/>
</dbReference>
<dbReference type="PANTHER" id="PTHR11011">
    <property type="entry name" value="MALE STERILITY PROTEIN 2-RELATED"/>
    <property type="match status" value="1"/>
</dbReference>
<organism evidence="13 14">
    <name type="scientific">Photinus pyralis</name>
    <name type="common">Common eastern firefly</name>
    <name type="synonym">Lampyris pyralis</name>
    <dbReference type="NCBI Taxonomy" id="7054"/>
    <lineage>
        <taxon>Eukaryota</taxon>
        <taxon>Metazoa</taxon>
        <taxon>Ecdysozoa</taxon>
        <taxon>Arthropoda</taxon>
        <taxon>Hexapoda</taxon>
        <taxon>Insecta</taxon>
        <taxon>Pterygota</taxon>
        <taxon>Neoptera</taxon>
        <taxon>Endopterygota</taxon>
        <taxon>Coleoptera</taxon>
        <taxon>Polyphaga</taxon>
        <taxon>Elateriformia</taxon>
        <taxon>Elateroidea</taxon>
        <taxon>Lampyridae</taxon>
        <taxon>Lampyrinae</taxon>
        <taxon>Photinus</taxon>
    </lineage>
</organism>
<evidence type="ECO:0000256" key="7">
    <source>
        <dbReference type="ARBA" id="ARBA00023098"/>
    </source>
</evidence>
<dbReference type="EMBL" id="VVIM01000011">
    <property type="protein sequence ID" value="KAB0791082.1"/>
    <property type="molecule type" value="Genomic_DNA"/>
</dbReference>
<keyword evidence="10" id="KW-0560">Oxidoreductase</keyword>
<dbReference type="AlphaFoldDB" id="A0A5N4A178"/>
<evidence type="ECO:0000259" key="12">
    <source>
        <dbReference type="Pfam" id="PF07993"/>
    </source>
</evidence>
<dbReference type="GO" id="GO:0005777">
    <property type="term" value="C:peroxisome"/>
    <property type="evidence" value="ECO:0007669"/>
    <property type="project" value="TreeGrafter"/>
</dbReference>
<dbReference type="CDD" id="cd05236">
    <property type="entry name" value="FAR-N_SDR_e"/>
    <property type="match status" value="1"/>
</dbReference>
<feature type="domain" description="Thioester reductase (TE)" evidence="12">
    <location>
        <begin position="53"/>
        <end position="322"/>
    </location>
</feature>
<comment type="subcellular location">
    <subcellularLocation>
        <location evidence="1">Membrane</location>
        <topology evidence="1">Multi-pass membrane protein</topology>
    </subcellularLocation>
</comment>
<evidence type="ECO:0000313" key="13">
    <source>
        <dbReference type="EMBL" id="KAB0791082.1"/>
    </source>
</evidence>
<dbReference type="CDD" id="cd09071">
    <property type="entry name" value="FAR_C"/>
    <property type="match status" value="1"/>
</dbReference>
<dbReference type="GO" id="GO:0016020">
    <property type="term" value="C:membrane"/>
    <property type="evidence" value="ECO:0007669"/>
    <property type="project" value="UniProtKB-SubCell"/>
</dbReference>
<dbReference type="InterPro" id="IPR033640">
    <property type="entry name" value="FAR_C"/>
</dbReference>
<dbReference type="InParanoid" id="A0A5N4A178"/>
<reference evidence="13 14" key="1">
    <citation type="journal article" date="2018" name="Elife">
        <title>Firefly genomes illuminate parallel origins of bioluminescence in beetles.</title>
        <authorList>
            <person name="Fallon T.R."/>
            <person name="Lower S.E."/>
            <person name="Chang C.H."/>
            <person name="Bessho-Uehara M."/>
            <person name="Martin G.J."/>
            <person name="Bewick A.J."/>
            <person name="Behringer M."/>
            <person name="Debat H.J."/>
            <person name="Wong I."/>
            <person name="Day J.C."/>
            <person name="Suvorov A."/>
            <person name="Silva C.J."/>
            <person name="Stanger-Hall K.F."/>
            <person name="Hall D.W."/>
            <person name="Schmitz R.J."/>
            <person name="Nelson D.R."/>
            <person name="Lewis S.M."/>
            <person name="Shigenobu S."/>
            <person name="Bybee S.M."/>
            <person name="Larracuente A.M."/>
            <person name="Oba Y."/>
            <person name="Weng J.K."/>
        </authorList>
    </citation>
    <scope>NUCLEOTIDE SEQUENCE [LARGE SCALE GENOMIC DNA]</scope>
    <source>
        <strain evidence="13">1611_PpyrPB1</strain>
        <tissue evidence="13">Whole body</tissue>
    </source>
</reference>
<keyword evidence="6" id="KW-1133">Transmembrane helix</keyword>
<proteinExistence type="inferred from homology"/>
<feature type="domain" description="Fatty acyl-CoA reductase C-terminal" evidence="11">
    <location>
        <begin position="394"/>
        <end position="490"/>
    </location>
</feature>
<evidence type="ECO:0000256" key="9">
    <source>
        <dbReference type="ARBA" id="ARBA00052530"/>
    </source>
</evidence>
<evidence type="ECO:0000259" key="11">
    <source>
        <dbReference type="Pfam" id="PF03015"/>
    </source>
</evidence>
<evidence type="ECO:0000256" key="6">
    <source>
        <dbReference type="ARBA" id="ARBA00022989"/>
    </source>
</evidence>
<dbReference type="Proteomes" id="UP000327044">
    <property type="component" value="Unassembled WGS sequence"/>
</dbReference>
<dbReference type="Pfam" id="PF03015">
    <property type="entry name" value="Sterile"/>
    <property type="match status" value="1"/>
</dbReference>
<dbReference type="InterPro" id="IPR036291">
    <property type="entry name" value="NAD(P)-bd_dom_sf"/>
</dbReference>
<evidence type="ECO:0000256" key="2">
    <source>
        <dbReference type="ARBA" id="ARBA00005928"/>
    </source>
</evidence>
<evidence type="ECO:0000256" key="5">
    <source>
        <dbReference type="ARBA" id="ARBA00022857"/>
    </source>
</evidence>
<accession>A0A5N4A178</accession>
<evidence type="ECO:0000256" key="1">
    <source>
        <dbReference type="ARBA" id="ARBA00004141"/>
    </source>
</evidence>
<dbReference type="GO" id="GO:0102965">
    <property type="term" value="F:alcohol-forming long-chain fatty acyl-CoA reductase activity"/>
    <property type="evidence" value="ECO:0007669"/>
    <property type="project" value="UniProtKB-EC"/>
</dbReference>
<dbReference type="GO" id="GO:0080019">
    <property type="term" value="F:alcohol-forming very long-chain fatty acyl-CoA reductase activity"/>
    <property type="evidence" value="ECO:0007669"/>
    <property type="project" value="InterPro"/>
</dbReference>
<gene>
    <name evidence="13" type="ORF">PPYR_02882</name>
</gene>
<evidence type="ECO:0000256" key="8">
    <source>
        <dbReference type="ARBA" id="ARBA00023136"/>
    </source>
</evidence>
<dbReference type="EC" id="1.2.1.84" evidence="10"/>
<keyword evidence="3 10" id="KW-0444">Lipid biosynthesis</keyword>
<evidence type="ECO:0000313" key="14">
    <source>
        <dbReference type="Proteomes" id="UP000327044"/>
    </source>
</evidence>
<evidence type="ECO:0000256" key="10">
    <source>
        <dbReference type="RuleBase" id="RU363097"/>
    </source>
</evidence>
<comment type="caution">
    <text evidence="13">The sequence shown here is derived from an EMBL/GenBank/DDBJ whole genome shotgun (WGS) entry which is preliminary data.</text>
</comment>